<dbReference type="Proteomes" id="UP000032233">
    <property type="component" value="Unassembled WGS sequence"/>
</dbReference>
<feature type="domain" description="Toprim" evidence="8">
    <location>
        <begin position="79"/>
        <end position="174"/>
    </location>
</feature>
<dbReference type="PATRIC" id="fig|1429043.3.peg.4522"/>
<feature type="zinc finger region" description="C4-type" evidence="7">
    <location>
        <begin position="56"/>
        <end position="71"/>
    </location>
</feature>
<dbReference type="Pfam" id="PF02132">
    <property type="entry name" value="RecR_ZnF"/>
    <property type="match status" value="1"/>
</dbReference>
<sequence length="198" mass="21559">MYPRAVMNLISHLSRLPGLGPKSAERLALHMVRAPSNEVLGLAKAVARLKDEVCTCSSCHNLADRDPCSICGAPDRDESVLCVVETPADLAALEAAGCYRGKYYVLYGALSPMEGMGPDELKPGDLLRRVRDRKVREVVIATNPTTEGEATADMLARLLERAEVQVTRLGYGMPVGGDLKYMDGLTLSRSLESRRKID</sequence>
<dbReference type="InterPro" id="IPR006171">
    <property type="entry name" value="TOPRIM_dom"/>
</dbReference>
<comment type="function">
    <text evidence="7">May play a role in DNA repair. It seems to be involved in an RecBC-independent recombinational process of DNA repair. It may act with RecF and RecO.</text>
</comment>
<dbReference type="InterPro" id="IPR034137">
    <property type="entry name" value="TOPRIM_RecR"/>
</dbReference>
<protein>
    <recommendedName>
        <fullName evidence="7">Recombination protein RecR</fullName>
    </recommendedName>
</protein>
<keyword evidence="4 7" id="KW-0862">Zinc</keyword>
<dbReference type="GO" id="GO:0006310">
    <property type="term" value="P:DNA recombination"/>
    <property type="evidence" value="ECO:0007669"/>
    <property type="project" value="UniProtKB-UniRule"/>
</dbReference>
<dbReference type="CDD" id="cd01025">
    <property type="entry name" value="TOPRIM_recR"/>
    <property type="match status" value="1"/>
</dbReference>
<dbReference type="Gene3D" id="1.10.8.420">
    <property type="entry name" value="RecR Domain 1"/>
    <property type="match status" value="1"/>
</dbReference>
<keyword evidence="10" id="KW-1185">Reference proteome</keyword>
<name>A0A0D2JRF5_9BACT</name>
<dbReference type="PROSITE" id="PS50880">
    <property type="entry name" value="TOPRIM"/>
    <property type="match status" value="1"/>
</dbReference>
<evidence type="ECO:0000256" key="2">
    <source>
        <dbReference type="ARBA" id="ARBA00022763"/>
    </source>
</evidence>
<dbReference type="HAMAP" id="MF_00017">
    <property type="entry name" value="RecR"/>
    <property type="match status" value="1"/>
</dbReference>
<evidence type="ECO:0000256" key="1">
    <source>
        <dbReference type="ARBA" id="ARBA00022723"/>
    </source>
</evidence>
<keyword evidence="5 7" id="KW-0233">DNA recombination</keyword>
<dbReference type="GO" id="GO:0008270">
    <property type="term" value="F:zinc ion binding"/>
    <property type="evidence" value="ECO:0007669"/>
    <property type="project" value="UniProtKB-KW"/>
</dbReference>
<dbReference type="STRING" id="1429043.X474_21325"/>
<dbReference type="InterPro" id="IPR000093">
    <property type="entry name" value="DNA_Rcmb_RecR"/>
</dbReference>
<evidence type="ECO:0000256" key="6">
    <source>
        <dbReference type="ARBA" id="ARBA00023204"/>
    </source>
</evidence>
<evidence type="ECO:0000256" key="4">
    <source>
        <dbReference type="ARBA" id="ARBA00022833"/>
    </source>
</evidence>
<dbReference type="PANTHER" id="PTHR30446">
    <property type="entry name" value="RECOMBINATION PROTEIN RECR"/>
    <property type="match status" value="1"/>
</dbReference>
<dbReference type="Pfam" id="PF21176">
    <property type="entry name" value="RecR_HhH"/>
    <property type="match status" value="1"/>
</dbReference>
<keyword evidence="3 7" id="KW-0863">Zinc-finger</keyword>
<gene>
    <name evidence="7" type="primary">recR</name>
    <name evidence="9" type="ORF">X474_21325</name>
</gene>
<dbReference type="NCBIfam" id="TIGR00615">
    <property type="entry name" value="recR"/>
    <property type="match status" value="1"/>
</dbReference>
<dbReference type="PANTHER" id="PTHR30446:SF0">
    <property type="entry name" value="RECOMBINATION PROTEIN RECR"/>
    <property type="match status" value="1"/>
</dbReference>
<dbReference type="SUPFAM" id="SSF111304">
    <property type="entry name" value="Recombination protein RecR"/>
    <property type="match status" value="1"/>
</dbReference>
<dbReference type="EMBL" id="AZAC01000035">
    <property type="protein sequence ID" value="KIX12045.1"/>
    <property type="molecule type" value="Genomic_DNA"/>
</dbReference>
<dbReference type="SMART" id="SM00493">
    <property type="entry name" value="TOPRIM"/>
    <property type="match status" value="1"/>
</dbReference>
<keyword evidence="2 7" id="KW-0227">DNA damage</keyword>
<evidence type="ECO:0000256" key="5">
    <source>
        <dbReference type="ARBA" id="ARBA00023172"/>
    </source>
</evidence>
<dbReference type="PROSITE" id="PS01300">
    <property type="entry name" value="RECR"/>
    <property type="match status" value="1"/>
</dbReference>
<dbReference type="Gene3D" id="3.40.1360.10">
    <property type="match status" value="1"/>
</dbReference>
<dbReference type="InterPro" id="IPR023627">
    <property type="entry name" value="Rcmb_RecR"/>
</dbReference>
<dbReference type="Pfam" id="PF21175">
    <property type="entry name" value="RecR_C"/>
    <property type="match status" value="1"/>
</dbReference>
<dbReference type="FunCoup" id="A0A0D2JRF5">
    <property type="interactions" value="245"/>
</dbReference>
<evidence type="ECO:0000256" key="3">
    <source>
        <dbReference type="ARBA" id="ARBA00022771"/>
    </source>
</evidence>
<dbReference type="GO" id="GO:0006281">
    <property type="term" value="P:DNA repair"/>
    <property type="evidence" value="ECO:0007669"/>
    <property type="project" value="UniProtKB-UniRule"/>
</dbReference>
<accession>A0A0D2JRF5</accession>
<reference evidence="9 10" key="1">
    <citation type="submission" date="2013-11" db="EMBL/GenBank/DDBJ databases">
        <title>Metagenomic analysis of a methanogenic consortium involved in long chain n-alkane degradation.</title>
        <authorList>
            <person name="Davidova I.A."/>
            <person name="Callaghan A.V."/>
            <person name="Wawrik B."/>
            <person name="Pruitt S."/>
            <person name="Marks C."/>
            <person name="Duncan K.E."/>
            <person name="Suflita J.M."/>
        </authorList>
    </citation>
    <scope>NUCLEOTIDE SEQUENCE [LARGE SCALE GENOMIC DNA]</scope>
    <source>
        <strain evidence="9 10">SPR</strain>
    </source>
</reference>
<evidence type="ECO:0000313" key="9">
    <source>
        <dbReference type="EMBL" id="KIX12045.1"/>
    </source>
</evidence>
<keyword evidence="1 7" id="KW-0479">Metal-binding</keyword>
<dbReference type="Gene3D" id="6.10.250.240">
    <property type="match status" value="1"/>
</dbReference>
<proteinExistence type="inferred from homology"/>
<comment type="similarity">
    <text evidence="7">Belongs to the RecR family.</text>
</comment>
<dbReference type="Gene3D" id="3.30.60.80">
    <property type="match status" value="1"/>
</dbReference>
<dbReference type="Pfam" id="PF13662">
    <property type="entry name" value="Toprim_4"/>
    <property type="match status" value="1"/>
</dbReference>
<dbReference type="AlphaFoldDB" id="A0A0D2JRF5"/>
<evidence type="ECO:0000313" key="10">
    <source>
        <dbReference type="Proteomes" id="UP000032233"/>
    </source>
</evidence>
<dbReference type="RefSeq" id="WP_231688353.1">
    <property type="nucleotide sequence ID" value="NZ_AZAC01000035.1"/>
</dbReference>
<evidence type="ECO:0000259" key="8">
    <source>
        <dbReference type="PROSITE" id="PS50880"/>
    </source>
</evidence>
<comment type="caution">
    <text evidence="9">The sequence shown here is derived from an EMBL/GenBank/DDBJ whole genome shotgun (WGS) entry which is preliminary data.</text>
</comment>
<dbReference type="InterPro" id="IPR015967">
    <property type="entry name" value="Rcmb_RecR_Znf"/>
</dbReference>
<dbReference type="GO" id="GO:0003677">
    <property type="term" value="F:DNA binding"/>
    <property type="evidence" value="ECO:0007669"/>
    <property type="project" value="UniProtKB-UniRule"/>
</dbReference>
<dbReference type="InParanoid" id="A0A0D2JRF5"/>
<evidence type="ECO:0000256" key="7">
    <source>
        <dbReference type="HAMAP-Rule" id="MF_00017"/>
    </source>
</evidence>
<organism evidence="9 10">
    <name type="scientific">Dethiosulfatarculus sandiegensis</name>
    <dbReference type="NCBI Taxonomy" id="1429043"/>
    <lineage>
        <taxon>Bacteria</taxon>
        <taxon>Pseudomonadati</taxon>
        <taxon>Thermodesulfobacteriota</taxon>
        <taxon>Desulfarculia</taxon>
        <taxon>Desulfarculales</taxon>
        <taxon>Desulfarculaceae</taxon>
        <taxon>Dethiosulfatarculus</taxon>
    </lineage>
</organism>
<keyword evidence="6 7" id="KW-0234">DNA repair</keyword>